<dbReference type="Proteomes" id="UP000326453">
    <property type="component" value="Chromosome 1"/>
</dbReference>
<gene>
    <name evidence="1" type="ORF">ESD82_14655</name>
    <name evidence="2" type="ORF">HYQ43_12990</name>
</gene>
<sequence length="190" mass="20721">MSTSLNKHTECRADAYGHHTICVRASFARRNTAVLKIEINDTAICRAFQGIEQALTDTSGLMNDLGDSLLASTTKRFKAGMTPEGTPFVPRSPVTPGRYGKAGDRYGKKPLWRSGDLYCKIHMQAKKDAATIGSNAIQAAMMQSGGRKAEYPNLWGDIPARPFIGFSDEDRGDVLEIIDEWLQRAAGSPG</sequence>
<dbReference type="Pfam" id="PF05069">
    <property type="entry name" value="Phage_tail_S"/>
    <property type="match status" value="1"/>
</dbReference>
<protein>
    <submittedName>
        <fullName evidence="2">Phage virion morphogenesis protein</fullName>
    </submittedName>
</protein>
<dbReference type="OrthoDB" id="2081253at2"/>
<name>A0A7H9C2X0_PARPN</name>
<organism evidence="2 4">
    <name type="scientific">Paracoccus pantotrophus</name>
    <name type="common">Thiosphaera pantotropha</name>
    <dbReference type="NCBI Taxonomy" id="82367"/>
    <lineage>
        <taxon>Bacteria</taxon>
        <taxon>Pseudomonadati</taxon>
        <taxon>Pseudomonadota</taxon>
        <taxon>Alphaproteobacteria</taxon>
        <taxon>Rhodobacterales</taxon>
        <taxon>Paracoccaceae</taxon>
        <taxon>Paracoccus</taxon>
    </lineage>
</organism>
<dbReference type="KEGG" id="ppan:ESD82_14655"/>
<reference evidence="1 3" key="1">
    <citation type="submission" date="2019-01" db="EMBL/GenBank/DDBJ databases">
        <title>Complete Genome Sequence and Annotation of the Paracoccus pantotrophus type strain DSM 2944.</title>
        <authorList>
            <person name="Bockwoldt J.A."/>
            <person name="Zimmermann M."/>
            <person name="Tiso T."/>
            <person name="Blank L.M."/>
        </authorList>
    </citation>
    <scope>NUCLEOTIDE SEQUENCE [LARGE SCALE GENOMIC DNA]</scope>
    <source>
        <strain evidence="1 3">DSM 2944</strain>
    </source>
</reference>
<evidence type="ECO:0000313" key="1">
    <source>
        <dbReference type="EMBL" id="QFG38651.1"/>
    </source>
</evidence>
<dbReference type="InterPro" id="IPR006522">
    <property type="entry name" value="Phage_virion_morphogenesis"/>
</dbReference>
<accession>A0A7H9C2X0</accession>
<evidence type="ECO:0000313" key="2">
    <source>
        <dbReference type="EMBL" id="QLH16421.1"/>
    </source>
</evidence>
<proteinExistence type="predicted"/>
<dbReference type="AlphaFoldDB" id="A0A7H9C2X0"/>
<dbReference type="NCBIfam" id="TIGR01635">
    <property type="entry name" value="tail_comp_S"/>
    <property type="match status" value="1"/>
</dbReference>
<evidence type="ECO:0000313" key="4">
    <source>
        <dbReference type="Proteomes" id="UP000509322"/>
    </source>
</evidence>
<evidence type="ECO:0000313" key="3">
    <source>
        <dbReference type="Proteomes" id="UP000326453"/>
    </source>
</evidence>
<dbReference type="EMBL" id="CP058690">
    <property type="protein sequence ID" value="QLH16421.1"/>
    <property type="molecule type" value="Genomic_DNA"/>
</dbReference>
<dbReference type="EMBL" id="CP044426">
    <property type="protein sequence ID" value="QFG38651.1"/>
    <property type="molecule type" value="Genomic_DNA"/>
</dbReference>
<dbReference type="Proteomes" id="UP000509322">
    <property type="component" value="Chromosome 2"/>
</dbReference>
<reference evidence="2 4" key="2">
    <citation type="submission" date="2020-07" db="EMBL/GenBank/DDBJ databases">
        <title>The complete genome of Paracoccus pantotrophus ACCC 10489.</title>
        <authorList>
            <person name="Si Y."/>
        </authorList>
    </citation>
    <scope>NUCLEOTIDE SEQUENCE [LARGE SCALE GENOMIC DNA]</scope>
    <source>
        <strain evidence="2 4">ACCC10489</strain>
    </source>
</reference>